<proteinExistence type="predicted"/>
<dbReference type="OrthoDB" id="798003at2"/>
<dbReference type="AlphaFoldDB" id="A0A110B3B8"/>
<sequence>MLRINLPPTGPTRVTFADFRKYRLPIPSKGIKERGKKETVLQFDNEDEAVIYADHLEEIVTSVSKNSPERNILRDMVTAIRNDDTIRNYLEYSSIYTWVKNRVKTIRMAIKPSASFLKN</sequence>
<keyword evidence="2" id="KW-1185">Reference proteome</keyword>
<dbReference type="EMBL" id="AP017313">
    <property type="protein sequence ID" value="BAU54477.1"/>
    <property type="molecule type" value="Genomic_DNA"/>
</dbReference>
<gene>
    <name evidence="1" type="ORF">MgSA37_02653</name>
</gene>
<name>A0A110B3B8_9SPHI</name>
<dbReference type="KEGG" id="mgot:MgSA37_02653"/>
<protein>
    <submittedName>
        <fullName evidence="1">Uncharacterized protein</fullName>
    </submittedName>
</protein>
<accession>A0A110B3B8</accession>
<evidence type="ECO:0000313" key="2">
    <source>
        <dbReference type="Proteomes" id="UP000218263"/>
    </source>
</evidence>
<dbReference type="RefSeq" id="WP_096352429.1">
    <property type="nucleotide sequence ID" value="NZ_AP017313.1"/>
</dbReference>
<reference evidence="1 2" key="1">
    <citation type="submission" date="2015-12" db="EMBL/GenBank/DDBJ databases">
        <title>Genome sequence of Mucilaginibacter gotjawali.</title>
        <authorList>
            <person name="Lee J.S."/>
            <person name="Lee K.C."/>
            <person name="Kim K.K."/>
            <person name="Lee B.W."/>
        </authorList>
    </citation>
    <scope>NUCLEOTIDE SEQUENCE [LARGE SCALE GENOMIC DNA]</scope>
    <source>
        <strain evidence="1 2">SA3-7</strain>
    </source>
</reference>
<dbReference type="Proteomes" id="UP000218263">
    <property type="component" value="Chromosome"/>
</dbReference>
<evidence type="ECO:0000313" key="1">
    <source>
        <dbReference type="EMBL" id="BAU54477.1"/>
    </source>
</evidence>
<organism evidence="1 2">
    <name type="scientific">Mucilaginibacter gotjawali</name>
    <dbReference type="NCBI Taxonomy" id="1550579"/>
    <lineage>
        <taxon>Bacteria</taxon>
        <taxon>Pseudomonadati</taxon>
        <taxon>Bacteroidota</taxon>
        <taxon>Sphingobacteriia</taxon>
        <taxon>Sphingobacteriales</taxon>
        <taxon>Sphingobacteriaceae</taxon>
        <taxon>Mucilaginibacter</taxon>
    </lineage>
</organism>